<evidence type="ECO:0000256" key="2">
    <source>
        <dbReference type="SAM" id="MobiDB-lite"/>
    </source>
</evidence>
<accession>A0A915PBK9</accession>
<organism evidence="5 6">
    <name type="scientific">Meloidogyne floridensis</name>
    <dbReference type="NCBI Taxonomy" id="298350"/>
    <lineage>
        <taxon>Eukaryota</taxon>
        <taxon>Metazoa</taxon>
        <taxon>Ecdysozoa</taxon>
        <taxon>Nematoda</taxon>
        <taxon>Chromadorea</taxon>
        <taxon>Rhabditida</taxon>
        <taxon>Tylenchina</taxon>
        <taxon>Tylenchomorpha</taxon>
        <taxon>Tylenchoidea</taxon>
        <taxon>Meloidogynidae</taxon>
        <taxon>Meloidogyninae</taxon>
        <taxon>Meloidogyne</taxon>
    </lineage>
</organism>
<comment type="caution">
    <text evidence="1">Lacks conserved residue(s) required for the propagation of feature annotation.</text>
</comment>
<evidence type="ECO:0000313" key="6">
    <source>
        <dbReference type="WBParaSite" id="scf7180000425125.g14391"/>
    </source>
</evidence>
<sequence>MLHFIHFYINFWFLFYFLLLFFPCCQIFNNILVFAQDGVCSSEELNFGPCLPGTPKTCPSTCPLGCHCVENSCCYPASSVKNNFWDRINENSQYQQQQQPYMGDQQQYGLQNSGQQLGQLNNYLLMLLLLRQQQQQMMGGGGSWGCYDQADNCAPFSFLCFYSTNMLNYCPVSCGICPLYNPQFVNQRLLQMLLGGGGGGFGQQQIGGGGNFVGGFLPFGGGLQQGFGGGFQQGFGGGLQQPQQQQSPYGSNTIGRIQGFLDQTQGLANSANQALGTIGGPGLNLQTIGQALGQRLGLGNATSAIPNINVCPRNQVFYGPCIGGECPPECPVVCTCVARISCCTTQNGTNGGGSISSNLLLTRLLLALLLSSPRSNIGGPRARLSLVLCRDLALNCALYTFYCALPVYALCMRANCAATCGLCNDGGGLLGMPLLLSLLGFDGLTGNTRNPTVNTRSADLVNPSVANPPVVAPVANPPVAPQQQPSSANTAIRSGAPPIREESDDDSNNFANVSIQNSFPINNFATAQLSNNRRNLNNNPTKFNIQPPLKFAIPPGLQIPTQQKIREKLIQLGVIRGY</sequence>
<evidence type="ECO:0000256" key="3">
    <source>
        <dbReference type="SAM" id="Phobius"/>
    </source>
</evidence>
<proteinExistence type="predicted"/>
<feature type="region of interest" description="Disordered" evidence="2">
    <location>
        <begin position="472"/>
        <end position="512"/>
    </location>
</feature>
<reference evidence="6" key="1">
    <citation type="submission" date="2022-11" db="UniProtKB">
        <authorList>
            <consortium name="WormBaseParasite"/>
        </authorList>
    </citation>
    <scope>IDENTIFICATION</scope>
</reference>
<feature type="domain" description="ShKT" evidence="4">
    <location>
        <begin position="146"/>
        <end position="177"/>
    </location>
</feature>
<keyword evidence="3" id="KW-0472">Membrane</keyword>
<keyword evidence="1" id="KW-1015">Disulfide bond</keyword>
<dbReference type="SMART" id="SM00254">
    <property type="entry name" value="ShKT"/>
    <property type="match status" value="2"/>
</dbReference>
<name>A0A915PBK9_9BILA</name>
<dbReference type="Proteomes" id="UP000887560">
    <property type="component" value="Unplaced"/>
</dbReference>
<dbReference type="PROSITE" id="PS51670">
    <property type="entry name" value="SHKT"/>
    <property type="match status" value="2"/>
</dbReference>
<protein>
    <submittedName>
        <fullName evidence="6">ShKT domain-containing protein</fullName>
    </submittedName>
</protein>
<dbReference type="Pfam" id="PF01549">
    <property type="entry name" value="ShK"/>
    <property type="match status" value="2"/>
</dbReference>
<evidence type="ECO:0000313" key="5">
    <source>
        <dbReference type="Proteomes" id="UP000887560"/>
    </source>
</evidence>
<keyword evidence="3" id="KW-0812">Transmembrane</keyword>
<dbReference type="WBParaSite" id="scf7180000425125.g14391">
    <property type="protein sequence ID" value="scf7180000425125.g14391"/>
    <property type="gene ID" value="scf7180000425125.g14391"/>
</dbReference>
<dbReference type="PANTHER" id="PTHR21724:SF109">
    <property type="entry name" value="SHKT DOMAIN-CONTAINING PROTEIN"/>
    <property type="match status" value="1"/>
</dbReference>
<feature type="domain" description="ShKT" evidence="4">
    <location>
        <begin position="389"/>
        <end position="423"/>
    </location>
</feature>
<keyword evidence="3" id="KW-1133">Transmembrane helix</keyword>
<dbReference type="AlphaFoldDB" id="A0A915PBK9"/>
<dbReference type="InterPro" id="IPR003582">
    <property type="entry name" value="ShKT_dom"/>
</dbReference>
<feature type="transmembrane region" description="Helical" evidence="3">
    <location>
        <begin position="12"/>
        <end position="35"/>
    </location>
</feature>
<evidence type="ECO:0000256" key="1">
    <source>
        <dbReference type="PROSITE-ProRule" id="PRU01005"/>
    </source>
</evidence>
<keyword evidence="5" id="KW-1185">Reference proteome</keyword>
<evidence type="ECO:0000259" key="4">
    <source>
        <dbReference type="PROSITE" id="PS51670"/>
    </source>
</evidence>
<feature type="disulfide bond" evidence="1">
    <location>
        <begin position="389"/>
        <end position="423"/>
    </location>
</feature>
<dbReference type="PANTHER" id="PTHR21724">
    <property type="entry name" value="SHKT DOMAIN-CONTAINING PROTEIN"/>
    <property type="match status" value="1"/>
</dbReference>